<protein>
    <submittedName>
        <fullName evidence="2">Uncharacterized protein</fullName>
    </submittedName>
</protein>
<keyword evidence="3" id="KW-1185">Reference proteome</keyword>
<dbReference type="Proteomes" id="UP001596380">
    <property type="component" value="Unassembled WGS sequence"/>
</dbReference>
<sequence length="46" mass="4742">MMGFRLVPTLAAVSLAAGLATGHVRAGVAAAALLLLVDWLLARVRK</sequence>
<gene>
    <name evidence="2" type="ORF">ACFQKB_32735</name>
</gene>
<comment type="caution">
    <text evidence="2">The sequence shown here is derived from an EMBL/GenBank/DDBJ whole genome shotgun (WGS) entry which is preliminary data.</text>
</comment>
<keyword evidence="1" id="KW-0472">Membrane</keyword>
<organism evidence="2 3">
    <name type="scientific">Actinomadura yumaensis</name>
    <dbReference type="NCBI Taxonomy" id="111807"/>
    <lineage>
        <taxon>Bacteria</taxon>
        <taxon>Bacillati</taxon>
        <taxon>Actinomycetota</taxon>
        <taxon>Actinomycetes</taxon>
        <taxon>Streptosporangiales</taxon>
        <taxon>Thermomonosporaceae</taxon>
        <taxon>Actinomadura</taxon>
    </lineage>
</organism>
<proteinExistence type="predicted"/>
<dbReference type="RefSeq" id="WP_378045416.1">
    <property type="nucleotide sequence ID" value="NZ_JBHSXE010000001.1"/>
</dbReference>
<name>A0ABW2CUH7_9ACTN</name>
<dbReference type="EMBL" id="JBHSXS010000028">
    <property type="protein sequence ID" value="MFC6884565.1"/>
    <property type="molecule type" value="Genomic_DNA"/>
</dbReference>
<keyword evidence="1" id="KW-1133">Transmembrane helix</keyword>
<feature type="transmembrane region" description="Helical" evidence="1">
    <location>
        <begin position="26"/>
        <end position="42"/>
    </location>
</feature>
<evidence type="ECO:0000313" key="2">
    <source>
        <dbReference type="EMBL" id="MFC6884565.1"/>
    </source>
</evidence>
<reference evidence="3" key="1">
    <citation type="journal article" date="2019" name="Int. J. Syst. Evol. Microbiol.">
        <title>The Global Catalogue of Microorganisms (GCM) 10K type strain sequencing project: providing services to taxonomists for standard genome sequencing and annotation.</title>
        <authorList>
            <consortium name="The Broad Institute Genomics Platform"/>
            <consortium name="The Broad Institute Genome Sequencing Center for Infectious Disease"/>
            <person name="Wu L."/>
            <person name="Ma J."/>
        </authorList>
    </citation>
    <scope>NUCLEOTIDE SEQUENCE [LARGE SCALE GENOMIC DNA]</scope>
    <source>
        <strain evidence="3">JCM 3369</strain>
    </source>
</reference>
<keyword evidence="1" id="KW-0812">Transmembrane</keyword>
<evidence type="ECO:0000313" key="3">
    <source>
        <dbReference type="Proteomes" id="UP001596380"/>
    </source>
</evidence>
<evidence type="ECO:0000256" key="1">
    <source>
        <dbReference type="SAM" id="Phobius"/>
    </source>
</evidence>
<accession>A0ABW2CUH7</accession>